<evidence type="ECO:0000313" key="3">
    <source>
        <dbReference type="Proteomes" id="UP000270616"/>
    </source>
</evidence>
<keyword evidence="3" id="KW-1185">Reference proteome</keyword>
<proteinExistence type="predicted"/>
<accession>A0A3N3ZLZ1</accession>
<name>A0A3N3ZLZ1_9MICC</name>
<dbReference type="Proteomes" id="UP000270616">
    <property type="component" value="Unassembled WGS sequence"/>
</dbReference>
<dbReference type="OrthoDB" id="4879622at2"/>
<reference evidence="2 3" key="1">
    <citation type="submission" date="2018-10" db="EMBL/GenBank/DDBJ databases">
        <title>Kocuria sp. M5W7-7, whole genome shotgun sequence.</title>
        <authorList>
            <person name="Tuo L."/>
        </authorList>
    </citation>
    <scope>NUCLEOTIDE SEQUENCE [LARGE SCALE GENOMIC DNA]</scope>
    <source>
        <strain evidence="2 3">M5W7-7</strain>
    </source>
</reference>
<evidence type="ECO:0000256" key="1">
    <source>
        <dbReference type="SAM" id="Phobius"/>
    </source>
</evidence>
<feature type="transmembrane region" description="Helical" evidence="1">
    <location>
        <begin position="20"/>
        <end position="41"/>
    </location>
</feature>
<protein>
    <submittedName>
        <fullName evidence="2">Uncharacterized protein</fullName>
    </submittedName>
</protein>
<feature type="transmembrane region" description="Helical" evidence="1">
    <location>
        <begin position="53"/>
        <end position="76"/>
    </location>
</feature>
<dbReference type="RefSeq" id="WP_123826623.1">
    <property type="nucleotide sequence ID" value="NZ_RKMF01000020.1"/>
</dbReference>
<organism evidence="2 3">
    <name type="scientific">Kocuria soli</name>
    <dbReference type="NCBI Taxonomy" id="2485125"/>
    <lineage>
        <taxon>Bacteria</taxon>
        <taxon>Bacillati</taxon>
        <taxon>Actinomycetota</taxon>
        <taxon>Actinomycetes</taxon>
        <taxon>Micrococcales</taxon>
        <taxon>Micrococcaceae</taxon>
        <taxon>Kocuria</taxon>
    </lineage>
</organism>
<dbReference type="EMBL" id="RKMF01000020">
    <property type="protein sequence ID" value="ROZ61627.1"/>
    <property type="molecule type" value="Genomic_DNA"/>
</dbReference>
<keyword evidence="1" id="KW-1133">Transmembrane helix</keyword>
<dbReference type="AlphaFoldDB" id="A0A3N3ZLZ1"/>
<comment type="caution">
    <text evidence="2">The sequence shown here is derived from an EMBL/GenBank/DDBJ whole genome shotgun (WGS) entry which is preliminary data.</text>
</comment>
<sequence>MFSTNSGEAVPGMAGLSGTIQVSCLILLVGALTIAVIAAGVRRQTSQSQKVADALLTTVHAALGAAVIAGSGALFLGGSTLYQVSKVEAERAPAEGSSGECSASEQTGSLGDNANEIAALTDWEAPEGATFENVRYWPDPESGCDEGTVDSCRMIQVTGTKPGDGAMGNLTDVGFNEWVEPKGECADGGPEQVEFD</sequence>
<evidence type="ECO:0000313" key="2">
    <source>
        <dbReference type="EMBL" id="ROZ61627.1"/>
    </source>
</evidence>
<gene>
    <name evidence="2" type="ORF">EDL96_12790</name>
</gene>
<keyword evidence="1" id="KW-0812">Transmembrane</keyword>
<keyword evidence="1" id="KW-0472">Membrane</keyword>